<dbReference type="GO" id="GO:0005576">
    <property type="term" value="C:extracellular region"/>
    <property type="evidence" value="ECO:0007669"/>
    <property type="project" value="InterPro"/>
</dbReference>
<dbReference type="SMART" id="SM00495">
    <property type="entry name" value="ChtBD3"/>
    <property type="match status" value="2"/>
</dbReference>
<dbReference type="PANTHER" id="PTHR42976">
    <property type="entry name" value="BIFUNCTIONAL CHITINASE/LYSOZYME-RELATED"/>
    <property type="match status" value="1"/>
</dbReference>
<protein>
    <submittedName>
        <fullName evidence="3">Chitinase</fullName>
        <ecNumber evidence="3">3.2.1.14</ecNumber>
    </submittedName>
</protein>
<keyword evidence="1 3" id="KW-0378">Hydrolase</keyword>
<dbReference type="GO" id="GO:0030246">
    <property type="term" value="F:carbohydrate binding"/>
    <property type="evidence" value="ECO:0007669"/>
    <property type="project" value="InterPro"/>
</dbReference>
<name>C7M1E6_ACIFD</name>
<reference evidence="3 4" key="1">
    <citation type="journal article" date="2009" name="Stand. Genomic Sci.">
        <title>Complete genome sequence of Acidimicrobium ferrooxidans type strain (ICP).</title>
        <authorList>
            <person name="Clum A."/>
            <person name="Nolan M."/>
            <person name="Lang E."/>
            <person name="Glavina Del Rio T."/>
            <person name="Tice H."/>
            <person name="Copeland A."/>
            <person name="Cheng J.F."/>
            <person name="Lucas S."/>
            <person name="Chen F."/>
            <person name="Bruce D."/>
            <person name="Goodwin L."/>
            <person name="Pitluck S."/>
            <person name="Ivanova N."/>
            <person name="Mavrommatis K."/>
            <person name="Mikhailova N."/>
            <person name="Pati A."/>
            <person name="Chen A."/>
            <person name="Palaniappan K."/>
            <person name="Goker M."/>
            <person name="Spring S."/>
            <person name="Land M."/>
            <person name="Hauser L."/>
            <person name="Chang Y.J."/>
            <person name="Jeffries C.C."/>
            <person name="Chain P."/>
            <person name="Bristow J."/>
            <person name="Eisen J.A."/>
            <person name="Markowitz V."/>
            <person name="Hugenholtz P."/>
            <person name="Kyrpides N.C."/>
            <person name="Klenk H.P."/>
            <person name="Lapidus A."/>
        </authorList>
    </citation>
    <scope>NUCLEOTIDE SEQUENCE [LARGE SCALE GENOMIC DNA]</scope>
    <source>
        <strain evidence="4">DSM 10331 / JCM 15462 / NBRC 103882 / ICP</strain>
    </source>
</reference>
<dbReference type="GO" id="GO:0008843">
    <property type="term" value="F:endochitinase activity"/>
    <property type="evidence" value="ECO:0007669"/>
    <property type="project" value="UniProtKB-EC"/>
</dbReference>
<sequence>MSHDELSPLGDHSLQPLITVSDLVMPHELEGDGPDRKPPLGERLRRYSPVRILMGLMVLGGAGSLAAWRIHQRIIDAAPVHATYFAPYVDATLSPTYAFQDPTQNDAKQTVLGFVVASGTNGCSPTWGGVYTPSAANQDLALNSRLAEYASIGGTAIVSFGGQAHTHLSMACTTPTSLAAAYQQIIRQYDQHIVDFDIEGPALTSQAATLRRAAALSIVAHEDPGIQIWLTLPATPQGLSDPGIAAIRAMLLKRVPLAGVNVMTMDFTSTPGGLVQTAESALTAAHQQLTTLFAEYRIPLNSHQIWNHMGVTFQIGQNNVVGQRVSLQGASQLVAWSTSQAIGRVSFWSLNRDAPCAASLANEAVYSNTCSDAQTAPLAFSSEIEHQIPASVQRGRGLIQVTTTVSANPANAPFPIWSASFPYPAGYKVVWGGYIYEAKWYNQGQQPTQQFEYAYQTPWELLGPVLESDHAPTLPTLPPGADPTWEPTVTYQPGQVVEFEGLPYQAKWANQAQSPASAMADPTISPWQPLWSYPGEPPLTATN</sequence>
<dbReference type="STRING" id="525909.Afer_0020"/>
<dbReference type="AlphaFoldDB" id="C7M1E6"/>
<evidence type="ECO:0000256" key="1">
    <source>
        <dbReference type="ARBA" id="ARBA00022801"/>
    </source>
</evidence>
<keyword evidence="4" id="KW-1185">Reference proteome</keyword>
<dbReference type="EMBL" id="CP001631">
    <property type="protein sequence ID" value="ACU52995.1"/>
    <property type="molecule type" value="Genomic_DNA"/>
</dbReference>
<organism evidence="3 4">
    <name type="scientific">Acidimicrobium ferrooxidans (strain DSM 10331 / JCM 15462 / NBRC 103882 / ICP)</name>
    <dbReference type="NCBI Taxonomy" id="525909"/>
    <lineage>
        <taxon>Bacteria</taxon>
        <taxon>Bacillati</taxon>
        <taxon>Actinomycetota</taxon>
        <taxon>Acidimicrobiia</taxon>
        <taxon>Acidimicrobiales</taxon>
        <taxon>Acidimicrobiaceae</taxon>
        <taxon>Acidimicrobium</taxon>
    </lineage>
</organism>
<evidence type="ECO:0000259" key="2">
    <source>
        <dbReference type="SMART" id="SM00495"/>
    </source>
</evidence>
<keyword evidence="3" id="KW-0326">Glycosidase</keyword>
<dbReference type="SUPFAM" id="SSF51445">
    <property type="entry name" value="(Trans)glycosidases"/>
    <property type="match status" value="1"/>
</dbReference>
<evidence type="ECO:0000313" key="3">
    <source>
        <dbReference type="EMBL" id="ACU52995.1"/>
    </source>
</evidence>
<dbReference type="InterPro" id="IPR036573">
    <property type="entry name" value="CBM_sf_5/12"/>
</dbReference>
<dbReference type="CAZy" id="GH18">
    <property type="family name" value="Glycoside Hydrolase Family 18"/>
</dbReference>
<feature type="domain" description="Chitin-binding type-3" evidence="2">
    <location>
        <begin position="482"/>
        <end position="530"/>
    </location>
</feature>
<dbReference type="PANTHER" id="PTHR42976:SF1">
    <property type="entry name" value="GH18 DOMAIN-CONTAINING PROTEIN-RELATED"/>
    <property type="match status" value="1"/>
</dbReference>
<feature type="domain" description="Chitin-binding type-3" evidence="2">
    <location>
        <begin position="414"/>
        <end position="462"/>
    </location>
</feature>
<dbReference type="CDD" id="cd12215">
    <property type="entry name" value="ChiC_BD"/>
    <property type="match status" value="2"/>
</dbReference>
<dbReference type="OrthoDB" id="99456at2"/>
<dbReference type="Gene3D" id="3.20.20.80">
    <property type="entry name" value="Glycosidases"/>
    <property type="match status" value="1"/>
</dbReference>
<accession>C7M1E6</accession>
<dbReference type="InterPro" id="IPR052750">
    <property type="entry name" value="GH18_Chitinase"/>
</dbReference>
<dbReference type="Gene3D" id="2.10.10.20">
    <property type="entry name" value="Carbohydrate-binding module superfamily 5/12"/>
    <property type="match status" value="2"/>
</dbReference>
<dbReference type="Proteomes" id="UP000000771">
    <property type="component" value="Chromosome"/>
</dbReference>
<dbReference type="SUPFAM" id="SSF51055">
    <property type="entry name" value="Carbohydrate binding domain"/>
    <property type="match status" value="2"/>
</dbReference>
<dbReference type="EC" id="3.2.1.14" evidence="3"/>
<dbReference type="CAZy" id="CBM5">
    <property type="family name" value="Carbohydrate-Binding Module Family 5"/>
</dbReference>
<dbReference type="InterPro" id="IPR017853">
    <property type="entry name" value="GH"/>
</dbReference>
<dbReference type="KEGG" id="afo:Afer_0020"/>
<dbReference type="InterPro" id="IPR003610">
    <property type="entry name" value="CBM5/12"/>
</dbReference>
<gene>
    <name evidence="3" type="ordered locus">Afer_0020</name>
</gene>
<evidence type="ECO:0000313" key="4">
    <source>
        <dbReference type="Proteomes" id="UP000000771"/>
    </source>
</evidence>
<proteinExistence type="predicted"/>
<dbReference type="eggNOG" id="COG3979">
    <property type="taxonomic scope" value="Bacteria"/>
</dbReference>
<dbReference type="HOGENOM" id="CLU_019399_0_2_11"/>
<dbReference type="GO" id="GO:0005975">
    <property type="term" value="P:carbohydrate metabolic process"/>
    <property type="evidence" value="ECO:0007669"/>
    <property type="project" value="InterPro"/>
</dbReference>